<keyword evidence="1" id="KW-0812">Transmembrane</keyword>
<keyword evidence="1" id="KW-1133">Transmembrane helix</keyword>
<feature type="transmembrane region" description="Helical" evidence="1">
    <location>
        <begin position="39"/>
        <end position="57"/>
    </location>
</feature>
<comment type="caution">
    <text evidence="2">The sequence shown here is derived from an EMBL/GenBank/DDBJ whole genome shotgun (WGS) entry which is preliminary data.</text>
</comment>
<feature type="non-terminal residue" evidence="2">
    <location>
        <position position="1"/>
    </location>
</feature>
<organism evidence="2 3">
    <name type="scientific">Caerostris darwini</name>
    <dbReference type="NCBI Taxonomy" id="1538125"/>
    <lineage>
        <taxon>Eukaryota</taxon>
        <taxon>Metazoa</taxon>
        <taxon>Ecdysozoa</taxon>
        <taxon>Arthropoda</taxon>
        <taxon>Chelicerata</taxon>
        <taxon>Arachnida</taxon>
        <taxon>Araneae</taxon>
        <taxon>Araneomorphae</taxon>
        <taxon>Entelegynae</taxon>
        <taxon>Araneoidea</taxon>
        <taxon>Araneidae</taxon>
        <taxon>Caerostris</taxon>
    </lineage>
</organism>
<name>A0AAV4TPZ2_9ARAC</name>
<sequence length="67" mass="6844">IGGVGWSFPCATSSGRNEALVVGGHGCFSLLLRGPLGCWFGVGGSCSGSGGLLLFSLDLREASRKER</sequence>
<dbReference type="Proteomes" id="UP001054837">
    <property type="component" value="Unassembled WGS sequence"/>
</dbReference>
<evidence type="ECO:0000313" key="3">
    <source>
        <dbReference type="Proteomes" id="UP001054837"/>
    </source>
</evidence>
<keyword evidence="1" id="KW-0472">Membrane</keyword>
<gene>
    <name evidence="2" type="ORF">CDAR_85671</name>
</gene>
<evidence type="ECO:0000313" key="2">
    <source>
        <dbReference type="EMBL" id="GIY48628.1"/>
    </source>
</evidence>
<protein>
    <submittedName>
        <fullName evidence="2">Uncharacterized protein</fullName>
    </submittedName>
</protein>
<evidence type="ECO:0000256" key="1">
    <source>
        <dbReference type="SAM" id="Phobius"/>
    </source>
</evidence>
<accession>A0AAV4TPZ2</accession>
<keyword evidence="3" id="KW-1185">Reference proteome</keyword>
<proteinExistence type="predicted"/>
<reference evidence="2 3" key="1">
    <citation type="submission" date="2021-06" db="EMBL/GenBank/DDBJ databases">
        <title>Caerostris darwini draft genome.</title>
        <authorList>
            <person name="Kono N."/>
            <person name="Arakawa K."/>
        </authorList>
    </citation>
    <scope>NUCLEOTIDE SEQUENCE [LARGE SCALE GENOMIC DNA]</scope>
</reference>
<dbReference type="AlphaFoldDB" id="A0AAV4TPZ2"/>
<dbReference type="EMBL" id="BPLQ01010136">
    <property type="protein sequence ID" value="GIY48628.1"/>
    <property type="molecule type" value="Genomic_DNA"/>
</dbReference>